<organism evidence="2 3">
    <name type="scientific">Plectus sambesii</name>
    <dbReference type="NCBI Taxonomy" id="2011161"/>
    <lineage>
        <taxon>Eukaryota</taxon>
        <taxon>Metazoa</taxon>
        <taxon>Ecdysozoa</taxon>
        <taxon>Nematoda</taxon>
        <taxon>Chromadorea</taxon>
        <taxon>Plectida</taxon>
        <taxon>Plectina</taxon>
        <taxon>Plectoidea</taxon>
        <taxon>Plectidae</taxon>
        <taxon>Plectus</taxon>
    </lineage>
</organism>
<evidence type="ECO:0000256" key="1">
    <source>
        <dbReference type="SAM" id="MobiDB-lite"/>
    </source>
</evidence>
<dbReference type="AlphaFoldDB" id="A0A914WP25"/>
<feature type="region of interest" description="Disordered" evidence="1">
    <location>
        <begin position="312"/>
        <end position="338"/>
    </location>
</feature>
<reference evidence="3" key="1">
    <citation type="submission" date="2022-11" db="UniProtKB">
        <authorList>
            <consortium name="WormBaseParasite"/>
        </authorList>
    </citation>
    <scope>IDENTIFICATION</scope>
</reference>
<evidence type="ECO:0000313" key="2">
    <source>
        <dbReference type="Proteomes" id="UP000887566"/>
    </source>
</evidence>
<sequence>MTNCASLKVSLAEAKSPYLRRKFLKQLASEKFDADTLCDISKSLESKLASRATNELIEGCEMVSTLFSNAKMTDELQRYASSTASRLLKWVKALDDECWTETACDALCAALTTVVRIFGHVKMCDQKTTVTKCVSVLSDRKARLFHHATALKLLLRLQFPALFCLDLSSSLKRHYVWNKVVFDSATLLEPGQPTASMARVHYIGAWKALVKFYLFKLLPLGSPPAVDLLEVATDVLGPAWIPLLEIERIVTTCQSSSASPPPKVCHSAVRDAHATLRRLHAEANAAADCGADDDSEEMPKLALEVDAFDVTPSKLGKRPSTSSGPSVTPTKRRKRRAQDVFDVPKRFRLNQSKDIIFIFHATDGRAVMKSPVPTPACGTSPAWFKWMQKKGCTIGKGVAPSSRLPWNGVLDAATFQL</sequence>
<feature type="compositionally biased region" description="Low complexity" evidence="1">
    <location>
        <begin position="319"/>
        <end position="329"/>
    </location>
</feature>
<proteinExistence type="predicted"/>
<dbReference type="Proteomes" id="UP000887566">
    <property type="component" value="Unplaced"/>
</dbReference>
<accession>A0A914WP25</accession>
<dbReference type="WBParaSite" id="PSAMB.scaffold476size49999.g6399.t1">
    <property type="protein sequence ID" value="PSAMB.scaffold476size49999.g6399.t1"/>
    <property type="gene ID" value="PSAMB.scaffold476size49999.g6399"/>
</dbReference>
<keyword evidence="2" id="KW-1185">Reference proteome</keyword>
<evidence type="ECO:0000313" key="3">
    <source>
        <dbReference type="WBParaSite" id="PSAMB.scaffold476size49999.g6399.t1"/>
    </source>
</evidence>
<protein>
    <submittedName>
        <fullName evidence="3">Uncharacterized protein</fullName>
    </submittedName>
</protein>
<name>A0A914WP25_9BILA</name>